<feature type="compositionally biased region" description="Acidic residues" evidence="1">
    <location>
        <begin position="104"/>
        <end position="121"/>
    </location>
</feature>
<feature type="compositionally biased region" description="Basic and acidic residues" evidence="1">
    <location>
        <begin position="88"/>
        <end position="103"/>
    </location>
</feature>
<feature type="compositionally biased region" description="Basic residues" evidence="1">
    <location>
        <begin position="161"/>
        <end position="171"/>
    </location>
</feature>
<proteinExistence type="predicted"/>
<reference evidence="2 3" key="1">
    <citation type="submission" date="2021-01" db="EMBL/GenBank/DDBJ databases">
        <title>WGS of actinomycetes isolated from Thailand.</title>
        <authorList>
            <person name="Thawai C."/>
        </authorList>
    </citation>
    <scope>NUCLEOTIDE SEQUENCE [LARGE SCALE GENOMIC DNA]</scope>
    <source>
        <strain evidence="2 3">CA1R205</strain>
    </source>
</reference>
<evidence type="ECO:0000313" key="2">
    <source>
        <dbReference type="EMBL" id="MBL1102297.1"/>
    </source>
</evidence>
<name>A0ABS1NQB9_9ACTN</name>
<dbReference type="EMBL" id="JAERRF010000042">
    <property type="protein sequence ID" value="MBL1102297.1"/>
    <property type="molecule type" value="Genomic_DNA"/>
</dbReference>
<feature type="region of interest" description="Disordered" evidence="1">
    <location>
        <begin position="88"/>
        <end position="171"/>
    </location>
</feature>
<evidence type="ECO:0000313" key="3">
    <source>
        <dbReference type="Proteomes" id="UP000634229"/>
    </source>
</evidence>
<organism evidence="2 3">
    <name type="scientific">Streptomyces coffeae</name>
    <dbReference type="NCBI Taxonomy" id="621382"/>
    <lineage>
        <taxon>Bacteria</taxon>
        <taxon>Bacillati</taxon>
        <taxon>Actinomycetota</taxon>
        <taxon>Actinomycetes</taxon>
        <taxon>Kitasatosporales</taxon>
        <taxon>Streptomycetaceae</taxon>
        <taxon>Streptomyces</taxon>
    </lineage>
</organism>
<feature type="compositionally biased region" description="Low complexity" evidence="1">
    <location>
        <begin position="135"/>
        <end position="149"/>
    </location>
</feature>
<dbReference type="RefSeq" id="WP_201882609.1">
    <property type="nucleotide sequence ID" value="NZ_JAERRF010000042.1"/>
</dbReference>
<accession>A0ABS1NQB9</accession>
<sequence>MTSNGKIAIAVAGGYLLGRTKKAKLAFGLGMMLAGKKISLDPQALAKALADSPLLSGLNAQARKELVDAARTAATKAVTDRANTLADSLHDRTLSLRGERDEASADAEEEREDEAEGEAEEERERAPRARRTAPAKKTASKAASKAPARPTRKTASSSAPRAKKTAGGRRG</sequence>
<comment type="caution">
    <text evidence="2">The sequence shown here is derived from an EMBL/GenBank/DDBJ whole genome shotgun (WGS) entry which is preliminary data.</text>
</comment>
<evidence type="ECO:0008006" key="4">
    <source>
        <dbReference type="Google" id="ProtNLM"/>
    </source>
</evidence>
<keyword evidence="3" id="KW-1185">Reference proteome</keyword>
<dbReference type="Proteomes" id="UP000634229">
    <property type="component" value="Unassembled WGS sequence"/>
</dbReference>
<evidence type="ECO:0000256" key="1">
    <source>
        <dbReference type="SAM" id="MobiDB-lite"/>
    </source>
</evidence>
<protein>
    <recommendedName>
        <fullName evidence="4">DNA primase</fullName>
    </recommendedName>
</protein>
<gene>
    <name evidence="2" type="ORF">JK363_37935</name>
</gene>